<dbReference type="Gene3D" id="1.10.940.10">
    <property type="entry name" value="NusB-like"/>
    <property type="match status" value="1"/>
</dbReference>
<comment type="caution">
    <text evidence="8">The sequence shown here is derived from an EMBL/GenBank/DDBJ whole genome shotgun (WGS) entry which is preliminary data.</text>
</comment>
<evidence type="ECO:0000256" key="1">
    <source>
        <dbReference type="ARBA" id="ARBA00005952"/>
    </source>
</evidence>
<dbReference type="Proteomes" id="UP001549200">
    <property type="component" value="Unassembled WGS sequence"/>
</dbReference>
<name>A0ABV2FST9_9FIRM</name>
<evidence type="ECO:0000256" key="4">
    <source>
        <dbReference type="ARBA" id="ARBA00023015"/>
    </source>
</evidence>
<evidence type="ECO:0000256" key="3">
    <source>
        <dbReference type="ARBA" id="ARBA00022884"/>
    </source>
</evidence>
<protein>
    <recommendedName>
        <fullName evidence="6">Transcription antitermination protein NusB</fullName>
    </recommendedName>
    <alternativeName>
        <fullName evidence="6">Antitermination factor NusB</fullName>
    </alternativeName>
</protein>
<evidence type="ECO:0000256" key="6">
    <source>
        <dbReference type="HAMAP-Rule" id="MF_00073"/>
    </source>
</evidence>
<evidence type="ECO:0000256" key="5">
    <source>
        <dbReference type="ARBA" id="ARBA00023163"/>
    </source>
</evidence>
<keyword evidence="4 6" id="KW-0805">Transcription regulation</keyword>
<evidence type="ECO:0000313" key="8">
    <source>
        <dbReference type="EMBL" id="MET3569073.1"/>
    </source>
</evidence>
<keyword evidence="3 6" id="KW-0694">RNA-binding</keyword>
<evidence type="ECO:0000259" key="7">
    <source>
        <dbReference type="Pfam" id="PF01029"/>
    </source>
</evidence>
<reference evidence="8 9" key="1">
    <citation type="submission" date="2024-06" db="EMBL/GenBank/DDBJ databases">
        <title>Genomic Encyclopedia of Type Strains, Phase IV (KMG-IV): sequencing the most valuable type-strain genomes for metagenomic binning, comparative biology and taxonomic classification.</title>
        <authorList>
            <person name="Goeker M."/>
        </authorList>
    </citation>
    <scope>NUCLEOTIDE SEQUENCE [LARGE SCALE GENOMIC DNA]</scope>
    <source>
        <strain evidence="8 9">DSM 19261</strain>
    </source>
</reference>
<dbReference type="PANTHER" id="PTHR11078">
    <property type="entry name" value="N UTILIZATION SUBSTANCE PROTEIN B-RELATED"/>
    <property type="match status" value="1"/>
</dbReference>
<dbReference type="EMBL" id="JBEPLZ010000002">
    <property type="protein sequence ID" value="MET3569073.1"/>
    <property type="molecule type" value="Genomic_DNA"/>
</dbReference>
<dbReference type="InterPro" id="IPR035926">
    <property type="entry name" value="NusB-like_sf"/>
</dbReference>
<keyword evidence="9" id="KW-1185">Reference proteome</keyword>
<dbReference type="SUPFAM" id="SSF48013">
    <property type="entry name" value="NusB-like"/>
    <property type="match status" value="1"/>
</dbReference>
<organism evidence="8 9">
    <name type="scientific">Enterocloster citroniae</name>
    <dbReference type="NCBI Taxonomy" id="358743"/>
    <lineage>
        <taxon>Bacteria</taxon>
        <taxon>Bacillati</taxon>
        <taxon>Bacillota</taxon>
        <taxon>Clostridia</taxon>
        <taxon>Lachnospirales</taxon>
        <taxon>Lachnospiraceae</taxon>
        <taxon>Enterocloster</taxon>
    </lineage>
</organism>
<dbReference type="Pfam" id="PF01029">
    <property type="entry name" value="NusB"/>
    <property type="match status" value="1"/>
</dbReference>
<comment type="similarity">
    <text evidence="1 6">Belongs to the NusB family.</text>
</comment>
<gene>
    <name evidence="6" type="primary">nusB</name>
    <name evidence="8" type="ORF">ABID13_000692</name>
</gene>
<dbReference type="NCBIfam" id="TIGR01951">
    <property type="entry name" value="nusB"/>
    <property type="match status" value="1"/>
</dbReference>
<dbReference type="InterPro" id="IPR011605">
    <property type="entry name" value="NusB_fam"/>
</dbReference>
<sequence length="170" mass="19527">MNITWIGFYVQEEKMTRRELREHCFKMLFSADFYPTQEEAIAQLDQYFQSPEEEDVDTEGVLQVLHKVELKTEDSEYLQARTANIIDKIPEIDAKLNEVAAGWKTKRMGKVELTILRLALFEMAYDDTIPEKVSINEAVELAKKFGGNDSPAFVNGILARFIGKESKEQA</sequence>
<dbReference type="PANTHER" id="PTHR11078:SF3">
    <property type="entry name" value="ANTITERMINATION NUSB DOMAIN-CONTAINING PROTEIN"/>
    <property type="match status" value="1"/>
</dbReference>
<keyword evidence="2 6" id="KW-0889">Transcription antitermination</keyword>
<evidence type="ECO:0000313" key="9">
    <source>
        <dbReference type="Proteomes" id="UP001549200"/>
    </source>
</evidence>
<dbReference type="HAMAP" id="MF_00073">
    <property type="entry name" value="NusB"/>
    <property type="match status" value="1"/>
</dbReference>
<accession>A0ABV2FST9</accession>
<dbReference type="InterPro" id="IPR006027">
    <property type="entry name" value="NusB_RsmB_TIM44"/>
</dbReference>
<evidence type="ECO:0000256" key="2">
    <source>
        <dbReference type="ARBA" id="ARBA00022814"/>
    </source>
</evidence>
<proteinExistence type="inferred from homology"/>
<comment type="function">
    <text evidence="6">Involved in transcription antitermination. Required for transcription of ribosomal RNA (rRNA) genes. Binds specifically to the boxA antiterminator sequence of the ribosomal RNA (rrn) operons.</text>
</comment>
<feature type="domain" description="NusB/RsmB/TIM44" evidence="7">
    <location>
        <begin position="20"/>
        <end position="161"/>
    </location>
</feature>
<dbReference type="RefSeq" id="WP_227884139.1">
    <property type="nucleotide sequence ID" value="NZ_JADMXC010000027.1"/>
</dbReference>
<keyword evidence="5 6" id="KW-0804">Transcription</keyword>